<dbReference type="InterPro" id="IPR000212">
    <property type="entry name" value="DNA_helicase_UvrD/REP"/>
</dbReference>
<dbReference type="Pfam" id="PF13361">
    <property type="entry name" value="UvrD_C"/>
    <property type="match status" value="2"/>
</dbReference>
<keyword evidence="2" id="KW-0378">Hydrolase</keyword>
<accession>A0ABP3JX54</accession>
<dbReference type="Proteomes" id="UP001500740">
    <property type="component" value="Unassembled WGS sequence"/>
</dbReference>
<protein>
    <submittedName>
        <fullName evidence="7">Nuclease-related domain-containing DEAD/DEAH box helicase</fullName>
    </submittedName>
</protein>
<reference evidence="8" key="1">
    <citation type="journal article" date="2019" name="Int. J. Syst. Evol. Microbiol.">
        <title>The Global Catalogue of Microorganisms (GCM) 10K type strain sequencing project: providing services to taxonomists for standard genome sequencing and annotation.</title>
        <authorList>
            <consortium name="The Broad Institute Genomics Platform"/>
            <consortium name="The Broad Institute Genome Sequencing Center for Infectious Disease"/>
            <person name="Wu L."/>
            <person name="Ma J."/>
        </authorList>
    </citation>
    <scope>NUCLEOTIDE SEQUENCE [LARGE SCALE GENOMIC DNA]</scope>
    <source>
        <strain evidence="8">JCM 14193</strain>
    </source>
</reference>
<evidence type="ECO:0000313" key="7">
    <source>
        <dbReference type="EMBL" id="GAA0466039.1"/>
    </source>
</evidence>
<feature type="domain" description="NERD" evidence="5">
    <location>
        <begin position="15"/>
        <end position="111"/>
    </location>
</feature>
<dbReference type="InterPro" id="IPR027417">
    <property type="entry name" value="P-loop_NTPase"/>
</dbReference>
<feature type="domain" description="UvrD-like helicase C-terminal" evidence="6">
    <location>
        <begin position="552"/>
        <end position="613"/>
    </location>
</feature>
<feature type="domain" description="UvrD-like helicase C-terminal" evidence="6">
    <location>
        <begin position="426"/>
        <end position="543"/>
    </location>
</feature>
<evidence type="ECO:0000256" key="3">
    <source>
        <dbReference type="ARBA" id="ARBA00022806"/>
    </source>
</evidence>
<evidence type="ECO:0000256" key="1">
    <source>
        <dbReference type="ARBA" id="ARBA00022741"/>
    </source>
</evidence>
<keyword evidence="3 7" id="KW-0347">Helicase</keyword>
<dbReference type="Pfam" id="PF13245">
    <property type="entry name" value="AAA_19"/>
    <property type="match status" value="1"/>
</dbReference>
<evidence type="ECO:0000313" key="8">
    <source>
        <dbReference type="Proteomes" id="UP001500740"/>
    </source>
</evidence>
<evidence type="ECO:0000256" key="4">
    <source>
        <dbReference type="ARBA" id="ARBA00022840"/>
    </source>
</evidence>
<keyword evidence="1" id="KW-0547">Nucleotide-binding</keyword>
<dbReference type="EMBL" id="BAAACZ010000018">
    <property type="protein sequence ID" value="GAA0466039.1"/>
    <property type="molecule type" value="Genomic_DNA"/>
</dbReference>
<evidence type="ECO:0000259" key="6">
    <source>
        <dbReference type="Pfam" id="PF13361"/>
    </source>
</evidence>
<organism evidence="7 8">
    <name type="scientific">Alkalibacillus silvisoli</name>
    <dbReference type="NCBI Taxonomy" id="392823"/>
    <lineage>
        <taxon>Bacteria</taxon>
        <taxon>Bacillati</taxon>
        <taxon>Bacillota</taxon>
        <taxon>Bacilli</taxon>
        <taxon>Bacillales</taxon>
        <taxon>Bacillaceae</taxon>
        <taxon>Alkalibacillus</taxon>
    </lineage>
</organism>
<comment type="caution">
    <text evidence="7">The sequence shown here is derived from an EMBL/GenBank/DDBJ whole genome shotgun (WGS) entry which is preliminary data.</text>
</comment>
<gene>
    <name evidence="7" type="ORF">GCM10008935_22390</name>
</gene>
<dbReference type="Pfam" id="PF08378">
    <property type="entry name" value="NERD"/>
    <property type="match status" value="1"/>
</dbReference>
<dbReference type="PANTHER" id="PTHR11070:SF2">
    <property type="entry name" value="ATP-DEPENDENT DNA HELICASE SRS2"/>
    <property type="match status" value="1"/>
</dbReference>
<sequence>MALTVPETIRRTATSGERTLFNTLKEYLPEDYIVYFEPEIHGRRPDFVIIGPDLGVIVIEVKDWTLNTIVKANKDEWLIFGRNQQQAMEKNPYKKAEEFTFHLMNHLKKDSHLIQSEGKNKHNLKFPCGYGAVFSRLNTSQLSREQLYSVIDPQFCLGRDEIDPDHENFSEEVLIEKLMNMFKINFRLREPLSKADIDAIRHKLFPEVRISGEFKQPAPHQDQILLSMHNLKTMDIHQENYAKNLGDKNRLIRGVAGSGKTLILATRAALLARENPDWNILILCYNISLANYLKQLIDIKVTELESEGDQGSLFDHDQSEVESFGNIEVYNFHSFLYNHFKIKDEQIPSLINSLKDNNQLMKKYDAILIDEGQDFEQEWLNLVSHLLNPTTQSLLLVEDRAQNIYKRKRSYVEDTGLSFQGRSKILSINYRNTQQIVRFAWDFYRHNSSLSNKVAEQEFEGEIIAPKTTPRKGPEPYIHKANRFTDEMDQVSRVIDKLNKEHNIPFSEMVILYRVKWTSDQNYIGAIKHKLQSHDIPHYWISENAKAKRNYAKDDNKVKISTIESSKGLDFQAVFIVSIDQMPFHLVEDENREAALLYIAMTRAHKYLCLSYSGESVFTQYLDGVKEEQQNSKDQQSG</sequence>
<dbReference type="Gene3D" id="3.40.50.300">
    <property type="entry name" value="P-loop containing nucleotide triphosphate hydrolases"/>
    <property type="match status" value="2"/>
</dbReference>
<dbReference type="InterPro" id="IPR011528">
    <property type="entry name" value="NERD"/>
</dbReference>
<keyword evidence="8" id="KW-1185">Reference proteome</keyword>
<dbReference type="PANTHER" id="PTHR11070">
    <property type="entry name" value="UVRD / RECB / PCRA DNA HELICASE FAMILY MEMBER"/>
    <property type="match status" value="1"/>
</dbReference>
<dbReference type="InterPro" id="IPR014017">
    <property type="entry name" value="DNA_helicase_UvrD-like_C"/>
</dbReference>
<evidence type="ECO:0000259" key="5">
    <source>
        <dbReference type="Pfam" id="PF08378"/>
    </source>
</evidence>
<proteinExistence type="predicted"/>
<evidence type="ECO:0000256" key="2">
    <source>
        <dbReference type="ARBA" id="ARBA00022801"/>
    </source>
</evidence>
<dbReference type="GO" id="GO:0004386">
    <property type="term" value="F:helicase activity"/>
    <property type="evidence" value="ECO:0007669"/>
    <property type="project" value="UniProtKB-KW"/>
</dbReference>
<keyword evidence="4" id="KW-0067">ATP-binding</keyword>
<name>A0ABP3JX54_9BACI</name>
<dbReference type="RefSeq" id="WP_343783643.1">
    <property type="nucleotide sequence ID" value="NZ_BAAACZ010000018.1"/>
</dbReference>
<dbReference type="SUPFAM" id="SSF52540">
    <property type="entry name" value="P-loop containing nucleoside triphosphate hydrolases"/>
    <property type="match status" value="1"/>
</dbReference>